<proteinExistence type="inferred from homology"/>
<evidence type="ECO:0000259" key="6">
    <source>
        <dbReference type="PROSITE" id="PS50056"/>
    </source>
</evidence>
<dbReference type="Pfam" id="PF00782">
    <property type="entry name" value="DSPc"/>
    <property type="match status" value="1"/>
</dbReference>
<dbReference type="InterPro" id="IPR000340">
    <property type="entry name" value="Dual-sp_phosphatase_cat-dom"/>
</dbReference>
<dbReference type="PROSITE" id="PS50056">
    <property type="entry name" value="TYR_PHOSPHATASE_2"/>
    <property type="match status" value="1"/>
</dbReference>
<keyword evidence="3" id="KW-0378">Hydrolase</keyword>
<evidence type="ECO:0000256" key="3">
    <source>
        <dbReference type="ARBA" id="ARBA00022801"/>
    </source>
</evidence>
<dbReference type="Proteomes" id="UP001189429">
    <property type="component" value="Unassembled WGS sequence"/>
</dbReference>
<comment type="similarity">
    <text evidence="1">Belongs to the protein-tyrosine phosphatase family. Non-receptor class dual specificity subfamily.</text>
</comment>
<keyword evidence="8" id="KW-1185">Reference proteome</keyword>
<organism evidence="7 8">
    <name type="scientific">Prorocentrum cordatum</name>
    <dbReference type="NCBI Taxonomy" id="2364126"/>
    <lineage>
        <taxon>Eukaryota</taxon>
        <taxon>Sar</taxon>
        <taxon>Alveolata</taxon>
        <taxon>Dinophyceae</taxon>
        <taxon>Prorocentrales</taxon>
        <taxon>Prorocentraceae</taxon>
        <taxon>Prorocentrum</taxon>
    </lineage>
</organism>
<dbReference type="EMBL" id="CAUYUJ010016157">
    <property type="protein sequence ID" value="CAK0862386.1"/>
    <property type="molecule type" value="Genomic_DNA"/>
</dbReference>
<evidence type="ECO:0000256" key="2">
    <source>
        <dbReference type="ARBA" id="ARBA00013064"/>
    </source>
</evidence>
<evidence type="ECO:0000256" key="4">
    <source>
        <dbReference type="ARBA" id="ARBA00022912"/>
    </source>
</evidence>
<comment type="caution">
    <text evidence="7">The sequence shown here is derived from an EMBL/GenBank/DDBJ whole genome shotgun (WGS) entry which is preliminary data.</text>
</comment>
<dbReference type="InterPro" id="IPR029021">
    <property type="entry name" value="Prot-tyrosine_phosphatase-like"/>
</dbReference>
<accession>A0ABN9UR90</accession>
<dbReference type="PROSITE" id="PS00383">
    <property type="entry name" value="TYR_PHOSPHATASE_1"/>
    <property type="match status" value="1"/>
</dbReference>
<dbReference type="InterPro" id="IPR000387">
    <property type="entry name" value="Tyr_Pase_dom"/>
</dbReference>
<dbReference type="SUPFAM" id="SSF52799">
    <property type="entry name" value="(Phosphotyrosine protein) phosphatases II"/>
    <property type="match status" value="1"/>
</dbReference>
<sequence length="126" mass="13665">MRDHPSEDLRAHLPSAFSFLDEAKGSGGRCVVHCFAGVSRSPAVALAYLVVRERRPLADAWALVRERHTAARPNRGFAEQLVELDRETHGAASATLADFGFDCGGRGLPGRGAPRFDNNQSGRVPR</sequence>
<gene>
    <name evidence="7" type="ORF">PCOR1329_LOCUS50821</name>
</gene>
<reference evidence="7" key="1">
    <citation type="submission" date="2023-10" db="EMBL/GenBank/DDBJ databases">
        <authorList>
            <person name="Chen Y."/>
            <person name="Shah S."/>
            <person name="Dougan E. K."/>
            <person name="Thang M."/>
            <person name="Chan C."/>
        </authorList>
    </citation>
    <scope>NUCLEOTIDE SEQUENCE [LARGE SCALE GENOMIC DNA]</scope>
</reference>
<dbReference type="SMART" id="SM00195">
    <property type="entry name" value="DSPc"/>
    <property type="match status" value="1"/>
</dbReference>
<evidence type="ECO:0000313" key="7">
    <source>
        <dbReference type="EMBL" id="CAK0862386.1"/>
    </source>
</evidence>
<dbReference type="CDD" id="cd14498">
    <property type="entry name" value="DSP"/>
    <property type="match status" value="1"/>
</dbReference>
<evidence type="ECO:0000313" key="8">
    <source>
        <dbReference type="Proteomes" id="UP001189429"/>
    </source>
</evidence>
<dbReference type="PANTHER" id="PTHR10159:SF519">
    <property type="entry name" value="DUAL SPECIFICITY PROTEIN PHOSPHATASE MPK3"/>
    <property type="match status" value="1"/>
</dbReference>
<feature type="domain" description="Tyrosine specific protein phosphatases" evidence="6">
    <location>
        <begin position="11"/>
        <end position="67"/>
    </location>
</feature>
<evidence type="ECO:0000259" key="5">
    <source>
        <dbReference type="PROSITE" id="PS50054"/>
    </source>
</evidence>
<protein>
    <recommendedName>
        <fullName evidence="2">protein-tyrosine-phosphatase</fullName>
        <ecNumber evidence="2">3.1.3.48</ecNumber>
    </recommendedName>
</protein>
<dbReference type="PANTHER" id="PTHR10159">
    <property type="entry name" value="DUAL SPECIFICITY PROTEIN PHOSPHATASE"/>
    <property type="match status" value="1"/>
</dbReference>
<dbReference type="InterPro" id="IPR020422">
    <property type="entry name" value="TYR_PHOSPHATASE_DUAL_dom"/>
</dbReference>
<dbReference type="InterPro" id="IPR016130">
    <property type="entry name" value="Tyr_Pase_AS"/>
</dbReference>
<feature type="domain" description="Tyrosine-protein phosphatase" evidence="5">
    <location>
        <begin position="1"/>
        <end position="90"/>
    </location>
</feature>
<dbReference type="EC" id="3.1.3.48" evidence="2"/>
<name>A0ABN9UR90_9DINO</name>
<keyword evidence="4" id="KW-0904">Protein phosphatase</keyword>
<dbReference type="Gene3D" id="3.90.190.10">
    <property type="entry name" value="Protein tyrosine phosphatase superfamily"/>
    <property type="match status" value="1"/>
</dbReference>
<dbReference type="PROSITE" id="PS50054">
    <property type="entry name" value="TYR_PHOSPHATASE_DUAL"/>
    <property type="match status" value="1"/>
</dbReference>
<evidence type="ECO:0000256" key="1">
    <source>
        <dbReference type="ARBA" id="ARBA00008601"/>
    </source>
</evidence>